<feature type="transmembrane region" description="Helical" evidence="13">
    <location>
        <begin position="31"/>
        <end position="59"/>
    </location>
</feature>
<feature type="transmembrane region" description="Helical" evidence="13">
    <location>
        <begin position="119"/>
        <end position="138"/>
    </location>
</feature>
<evidence type="ECO:0000256" key="3">
    <source>
        <dbReference type="ARBA" id="ARBA00021312"/>
    </source>
</evidence>
<evidence type="ECO:0000256" key="9">
    <source>
        <dbReference type="ARBA" id="ARBA00023065"/>
    </source>
</evidence>
<dbReference type="EMBL" id="BK010748">
    <property type="protein sequence ID" value="DAC76948.1"/>
    <property type="molecule type" value="mRNA"/>
</dbReference>
<evidence type="ECO:0000256" key="5">
    <source>
        <dbReference type="ARBA" id="ARBA00022547"/>
    </source>
</evidence>
<dbReference type="AlphaFoldDB" id="A0A499WH14"/>
<evidence type="ECO:0000256" key="8">
    <source>
        <dbReference type="ARBA" id="ARBA00022989"/>
    </source>
</evidence>
<evidence type="ECO:0000313" key="14">
    <source>
        <dbReference type="EMBL" id="DAC76948.1"/>
    </source>
</evidence>
<dbReference type="InterPro" id="IPR000568">
    <property type="entry name" value="ATP_synth_F0_asu"/>
</dbReference>
<keyword evidence="8 13" id="KW-1133">Transmembrane helix</keyword>
<comment type="subcellular location">
    <subcellularLocation>
        <location evidence="1 12">Mitochondrion inner membrane</location>
        <topology evidence="1 12">Multi-pass membrane protein</topology>
    </subcellularLocation>
</comment>
<evidence type="ECO:0000256" key="11">
    <source>
        <dbReference type="ARBA" id="ARBA00023310"/>
    </source>
</evidence>
<evidence type="ECO:0000256" key="1">
    <source>
        <dbReference type="ARBA" id="ARBA00004448"/>
    </source>
</evidence>
<dbReference type="GO" id="GO:0045259">
    <property type="term" value="C:proton-transporting ATP synthase complex"/>
    <property type="evidence" value="ECO:0007669"/>
    <property type="project" value="UniProtKB-KW"/>
</dbReference>
<feature type="transmembrane region" description="Helical" evidence="13">
    <location>
        <begin position="92"/>
        <end position="113"/>
    </location>
</feature>
<comment type="similarity">
    <text evidence="2">Belongs to the ATPase A chain family.</text>
</comment>
<dbReference type="GO" id="GO:0046933">
    <property type="term" value="F:proton-transporting ATP synthase activity, rotational mechanism"/>
    <property type="evidence" value="ECO:0007669"/>
    <property type="project" value="TreeGrafter"/>
</dbReference>
<proteinExistence type="evidence at transcript level"/>
<dbReference type="GO" id="GO:0005743">
    <property type="term" value="C:mitochondrial inner membrane"/>
    <property type="evidence" value="ECO:0007669"/>
    <property type="project" value="UniProtKB-SubCell"/>
</dbReference>
<dbReference type="PRINTS" id="PR00123">
    <property type="entry name" value="ATPASEA"/>
</dbReference>
<gene>
    <name evidence="14" type="primary">atp6</name>
</gene>
<dbReference type="InterPro" id="IPR035908">
    <property type="entry name" value="F0_ATP_A_sf"/>
</dbReference>
<keyword evidence="10 13" id="KW-0472">Membrane</keyword>
<evidence type="ECO:0000256" key="2">
    <source>
        <dbReference type="ARBA" id="ARBA00006810"/>
    </source>
</evidence>
<dbReference type="InterPro" id="IPR023011">
    <property type="entry name" value="ATP_synth_F0_asu_AS"/>
</dbReference>
<dbReference type="InterPro" id="IPR045083">
    <property type="entry name" value="ATP_synth_F0_asu_bact/mt"/>
</dbReference>
<dbReference type="CDD" id="cd00310">
    <property type="entry name" value="ATP-synt_Fo_a_6"/>
    <property type="match status" value="1"/>
</dbReference>
<feature type="transmembrane region" description="Helical" evidence="13">
    <location>
        <begin position="145"/>
        <end position="165"/>
    </location>
</feature>
<keyword evidence="6 13" id="KW-0812">Transmembrane</keyword>
<accession>A0A499WH14</accession>
<reference evidence="14" key="2">
    <citation type="submission" date="2019-02" db="EMBL/GenBank/DDBJ databases">
        <authorList>
            <person name="Nibert M.L."/>
            <person name="Manny A.R."/>
            <person name="Debat H.J."/>
        </authorList>
    </citation>
    <scope>NUCLEOTIDE SEQUENCE</scope>
    <source>
        <strain evidence="14">Berkeley</strain>
    </source>
</reference>
<evidence type="ECO:0000256" key="13">
    <source>
        <dbReference type="SAM" id="Phobius"/>
    </source>
</evidence>
<dbReference type="PANTHER" id="PTHR11410">
    <property type="entry name" value="ATP SYNTHASE SUBUNIT A"/>
    <property type="match status" value="1"/>
</dbReference>
<keyword evidence="5" id="KW-0138">CF(0)</keyword>
<evidence type="ECO:0000256" key="7">
    <source>
        <dbReference type="ARBA" id="ARBA00022781"/>
    </source>
</evidence>
<keyword evidence="11" id="KW-0066">ATP synthesis</keyword>
<evidence type="ECO:0000256" key="6">
    <source>
        <dbReference type="ARBA" id="ARBA00022692"/>
    </source>
</evidence>
<dbReference type="NCBIfam" id="TIGR01131">
    <property type="entry name" value="ATP_synt_6_or_A"/>
    <property type="match status" value="1"/>
</dbReference>
<name>A0A499WH14_9FUNG</name>
<keyword evidence="9" id="KW-0406">Ion transport</keyword>
<protein>
    <recommendedName>
        <fullName evidence="3 12">ATP synthase subunit a</fullName>
    </recommendedName>
</protein>
<keyword evidence="7" id="KW-0375">Hydrogen ion transport</keyword>
<evidence type="ECO:0000256" key="10">
    <source>
        <dbReference type="ARBA" id="ARBA00023136"/>
    </source>
</evidence>
<dbReference type="HAMAP" id="MF_01393">
    <property type="entry name" value="ATP_synth_a_bact"/>
    <property type="match status" value="1"/>
</dbReference>
<keyword evidence="4" id="KW-0813">Transport</keyword>
<sequence length="254" mass="27742">MLLFRNPLEQFMINELLTILFPFWEVSLTNIGLYLIMSLVLIVIISQIILGSTGGVPIIGNKSILIKQSIYDTVHKIVKDQIGISHEINLPFLYTLFILVLTLNLIGIIPYNYSTTSHLVLTLSMSVSILIGVTVMGVNRHKLVFFSLLIPGGTPLGLVPLLVIIETISYLARAISLGVRLGANMIAGHVLLKILAGLILKIMKTSLITGLIIGCLPMFIFTLLVGLELGISVLQGIVFLILTSSYIKDAIALH</sequence>
<dbReference type="SUPFAM" id="SSF81336">
    <property type="entry name" value="F1F0 ATP synthase subunit A"/>
    <property type="match status" value="1"/>
</dbReference>
<dbReference type="Pfam" id="PF00119">
    <property type="entry name" value="ATP-synt_A"/>
    <property type="match status" value="1"/>
</dbReference>
<evidence type="ECO:0000256" key="4">
    <source>
        <dbReference type="ARBA" id="ARBA00022448"/>
    </source>
</evidence>
<dbReference type="FunFam" id="1.20.120.220:FF:000003">
    <property type="entry name" value="ATP synthase subunit a"/>
    <property type="match status" value="1"/>
</dbReference>
<dbReference type="PROSITE" id="PS00449">
    <property type="entry name" value="ATPASE_A"/>
    <property type="match status" value="1"/>
</dbReference>
<reference evidence="14" key="1">
    <citation type="journal article" date="2019" name="Viruses">
        <title>Mitovirus and Mitochondrial Coding Sequences from Basal Fungus Entomophthora muscae.</title>
        <authorList>
            <person name="Nibert M."/>
            <person name="Debat H."/>
            <person name="Manny A."/>
            <person name="Grigoriev I."/>
            <person name="De Fine Licht H."/>
        </authorList>
    </citation>
    <scope>NUCLEOTIDE SEQUENCE</scope>
    <source>
        <strain evidence="14">Berkeley</strain>
    </source>
</reference>
<dbReference type="Gene3D" id="1.20.120.220">
    <property type="entry name" value="ATP synthase, F0 complex, subunit A"/>
    <property type="match status" value="1"/>
</dbReference>
<organism evidence="14">
    <name type="scientific">Entomophthora muscae</name>
    <dbReference type="NCBI Taxonomy" id="34485"/>
    <lineage>
        <taxon>Eukaryota</taxon>
        <taxon>Fungi</taxon>
        <taxon>Fungi incertae sedis</taxon>
        <taxon>Zoopagomycota</taxon>
        <taxon>Entomophthoromycotina</taxon>
        <taxon>Entomophthoromycetes</taxon>
        <taxon>Entomophthorales</taxon>
        <taxon>Entomophthoraceae</taxon>
        <taxon>Entomophthora</taxon>
    </lineage>
</organism>
<feature type="transmembrane region" description="Helical" evidence="13">
    <location>
        <begin position="177"/>
        <end position="200"/>
    </location>
</feature>
<dbReference type="PANTHER" id="PTHR11410:SF0">
    <property type="entry name" value="ATP SYNTHASE SUBUNIT A"/>
    <property type="match status" value="1"/>
</dbReference>
<geneLocation type="mitochondrion" evidence="14"/>
<evidence type="ECO:0000256" key="12">
    <source>
        <dbReference type="RuleBase" id="RU004450"/>
    </source>
</evidence>
<keyword evidence="14" id="KW-0496">Mitochondrion</keyword>